<dbReference type="RefSeq" id="XP_024332909.1">
    <property type="nucleotide sequence ID" value="XM_024483338.1"/>
</dbReference>
<protein>
    <submittedName>
        <fullName evidence="2">Uncharacterized protein</fullName>
    </submittedName>
</protein>
<feature type="non-terminal residue" evidence="2">
    <location>
        <position position="1"/>
    </location>
</feature>
<proteinExistence type="predicted"/>
<name>A0A1X6MIG8_9APHY</name>
<accession>A0A1X6MIG8</accession>
<reference evidence="2 3" key="1">
    <citation type="submission" date="2017-04" db="EMBL/GenBank/DDBJ databases">
        <title>Genome Sequence of the Model Brown-Rot Fungus Postia placenta SB12.</title>
        <authorList>
            <consortium name="DOE Joint Genome Institute"/>
            <person name="Gaskell J."/>
            <person name="Kersten P."/>
            <person name="Larrondo L.F."/>
            <person name="Canessa P."/>
            <person name="Martinez D."/>
            <person name="Hibbett D."/>
            <person name="Schmoll M."/>
            <person name="Kubicek C.P."/>
            <person name="Martinez A.T."/>
            <person name="Yadav J."/>
            <person name="Master E."/>
            <person name="Magnuson J.K."/>
            <person name="James T."/>
            <person name="Yaver D."/>
            <person name="Berka R."/>
            <person name="Labutti K."/>
            <person name="Lipzen A."/>
            <person name="Aerts A."/>
            <person name="Barry K."/>
            <person name="Henrissat B."/>
            <person name="Blanchette R."/>
            <person name="Grigoriev I."/>
            <person name="Cullen D."/>
        </authorList>
    </citation>
    <scope>NUCLEOTIDE SEQUENCE [LARGE SCALE GENOMIC DNA]</scope>
    <source>
        <strain evidence="2 3">MAD-698-R-SB12</strain>
    </source>
</reference>
<sequence length="117" mass="12926">QNASRGFPLARRHAALERIAEPGPCTTQPIPAIWPRSGPPAQNSVMPPPNPGRQIVHDTHVNSRQRTRYSVGPFLVRVHLYVPPWSHTPTSKAHVSQKLWPVQNACVQEAQPHGQGS</sequence>
<dbReference type="GeneID" id="36328287"/>
<feature type="non-terminal residue" evidence="2">
    <location>
        <position position="117"/>
    </location>
</feature>
<keyword evidence="3" id="KW-1185">Reference proteome</keyword>
<dbReference type="OrthoDB" id="10310986at2759"/>
<evidence type="ECO:0000256" key="1">
    <source>
        <dbReference type="SAM" id="MobiDB-lite"/>
    </source>
</evidence>
<dbReference type="EMBL" id="KZ110621">
    <property type="protein sequence ID" value="OSX56115.1"/>
    <property type="molecule type" value="Genomic_DNA"/>
</dbReference>
<feature type="region of interest" description="Disordered" evidence="1">
    <location>
        <begin position="22"/>
        <end position="53"/>
    </location>
</feature>
<gene>
    <name evidence="2" type="ORF">POSPLADRAFT_1108764</name>
</gene>
<evidence type="ECO:0000313" key="3">
    <source>
        <dbReference type="Proteomes" id="UP000194127"/>
    </source>
</evidence>
<dbReference type="AlphaFoldDB" id="A0A1X6MIG8"/>
<dbReference type="Proteomes" id="UP000194127">
    <property type="component" value="Unassembled WGS sequence"/>
</dbReference>
<organism evidence="2 3">
    <name type="scientific">Postia placenta MAD-698-R-SB12</name>
    <dbReference type="NCBI Taxonomy" id="670580"/>
    <lineage>
        <taxon>Eukaryota</taxon>
        <taxon>Fungi</taxon>
        <taxon>Dikarya</taxon>
        <taxon>Basidiomycota</taxon>
        <taxon>Agaricomycotina</taxon>
        <taxon>Agaricomycetes</taxon>
        <taxon>Polyporales</taxon>
        <taxon>Adustoporiaceae</taxon>
        <taxon>Rhodonia</taxon>
    </lineage>
</organism>
<evidence type="ECO:0000313" key="2">
    <source>
        <dbReference type="EMBL" id="OSX56115.1"/>
    </source>
</evidence>